<organism evidence="2 3">
    <name type="scientific">Rippkaea orientalis (strain PCC 8801 / RF-1)</name>
    <name type="common">Cyanothece sp. (strain PCC 8801)</name>
    <dbReference type="NCBI Taxonomy" id="41431"/>
    <lineage>
        <taxon>Bacteria</taxon>
        <taxon>Bacillati</taxon>
        <taxon>Cyanobacteriota</taxon>
        <taxon>Cyanophyceae</taxon>
        <taxon>Oscillatoriophycideae</taxon>
        <taxon>Chroococcales</taxon>
        <taxon>Aphanothecaceae</taxon>
        <taxon>Rippkaea</taxon>
        <taxon>Rippkaea orientalis</taxon>
    </lineage>
</organism>
<dbReference type="InterPro" id="IPR027629">
    <property type="entry name" value="DevT-like"/>
</dbReference>
<dbReference type="NCBIfam" id="TIGR04168">
    <property type="entry name" value="TIGR04168 family protein"/>
    <property type="match status" value="1"/>
</dbReference>
<dbReference type="eggNOG" id="COG0639">
    <property type="taxonomic scope" value="Bacteria"/>
</dbReference>
<dbReference type="EMBL" id="CP001287">
    <property type="protein sequence ID" value="ACK68354.1"/>
    <property type="molecule type" value="Genomic_DNA"/>
</dbReference>
<dbReference type="CDD" id="cd07397">
    <property type="entry name" value="MPP_NostocDevT-like"/>
    <property type="match status" value="1"/>
</dbReference>
<dbReference type="AlphaFoldDB" id="B7JWL3"/>
<protein>
    <submittedName>
        <fullName evidence="2">Metallophosphoesterase</fullName>
    </submittedName>
</protein>
<dbReference type="Proteomes" id="UP000008204">
    <property type="component" value="Chromosome"/>
</dbReference>
<accession>B7JWL3</accession>
<dbReference type="PANTHER" id="PTHR35769:SF2">
    <property type="entry name" value="CALCINEURIN-LIKE METALLO-PHOSPHOESTERASE SUPERFAMILY PROTEIN"/>
    <property type="match status" value="1"/>
</dbReference>
<dbReference type="SUPFAM" id="SSF56300">
    <property type="entry name" value="Metallo-dependent phosphatases"/>
    <property type="match status" value="1"/>
</dbReference>
<dbReference type="GO" id="GO:0016787">
    <property type="term" value="F:hydrolase activity"/>
    <property type="evidence" value="ECO:0007669"/>
    <property type="project" value="InterPro"/>
</dbReference>
<reference evidence="3" key="1">
    <citation type="journal article" date="2011" name="MBio">
        <title>Novel metabolic attributes of the genus Cyanothece, comprising a group of unicellular nitrogen-fixing Cyanobacteria.</title>
        <authorList>
            <person name="Bandyopadhyay A."/>
            <person name="Elvitigala T."/>
            <person name="Welsh E."/>
            <person name="Stockel J."/>
            <person name="Liberton M."/>
            <person name="Min H."/>
            <person name="Sherman L.A."/>
            <person name="Pakrasi H.B."/>
        </authorList>
    </citation>
    <scope>NUCLEOTIDE SEQUENCE [LARGE SCALE GENOMIC DNA]</scope>
    <source>
        <strain evidence="3">PCC 8801</strain>
    </source>
</reference>
<dbReference type="HOGENOM" id="CLU_053780_0_0_3"/>
<dbReference type="Gene3D" id="3.60.21.10">
    <property type="match status" value="1"/>
</dbReference>
<dbReference type="Pfam" id="PF00149">
    <property type="entry name" value="Metallophos"/>
    <property type="match status" value="1"/>
</dbReference>
<proteinExistence type="predicted"/>
<keyword evidence="3" id="KW-1185">Reference proteome</keyword>
<dbReference type="KEGG" id="cyp:PCC8801_4432"/>
<dbReference type="PANTHER" id="PTHR35769">
    <property type="entry name" value="CALCINEURIN-LIKE METALLO-PHOSPHOESTERASE SUPERFAMILY PROTEIN"/>
    <property type="match status" value="1"/>
</dbReference>
<evidence type="ECO:0000313" key="2">
    <source>
        <dbReference type="EMBL" id="ACK68354.1"/>
    </source>
</evidence>
<name>B7JWL3_RIPO1</name>
<evidence type="ECO:0000313" key="3">
    <source>
        <dbReference type="Proteomes" id="UP000008204"/>
    </source>
</evidence>
<feature type="domain" description="Calcineurin-like phosphoesterase" evidence="1">
    <location>
        <begin position="9"/>
        <end position="224"/>
    </location>
</feature>
<dbReference type="OrthoDB" id="504928at2"/>
<dbReference type="STRING" id="41431.PCC8801_4432"/>
<dbReference type="InterPro" id="IPR004843">
    <property type="entry name" value="Calcineurin-like_PHP"/>
</dbReference>
<dbReference type="RefSeq" id="WP_015785408.1">
    <property type="nucleotide sequence ID" value="NC_011726.1"/>
</dbReference>
<dbReference type="InterPro" id="IPR029052">
    <property type="entry name" value="Metallo-depent_PP-like"/>
</dbReference>
<evidence type="ECO:0000259" key="1">
    <source>
        <dbReference type="Pfam" id="PF00149"/>
    </source>
</evidence>
<gene>
    <name evidence="2" type="ordered locus">PCC8801_4432</name>
</gene>
<sequence>MIPYLKSDIKIAVVGDIHDQWQEEDNLALERLGVDLVLFVGDFGNESVPIVRCIANLPLPKAVIMGNHDAWYTASAWGRKQCPYDRTQEDWLQTQLDLLGEIHVGYSKLDFPQFKLSVVGSRPYSWGGPEWKNKEFLRDRYGVTNFAESTAKIVAAAQETTQETIIFLAHNGPKGLGDEAEAICGRDWQPLGGDHGDPDLAEAIAQVRHLGKPIPLVTFGHMHHRLRHTQSRLRTQVKNHPHGTIYLNAASVPRIKEIDGEKWRNFSIVSLQQGQVNKISLIWVNAYGEIVSEDCLYHHQMIIHQLV</sequence>